<dbReference type="EMBL" id="JAHDYR010000012">
    <property type="protein sequence ID" value="KAG9395121.1"/>
    <property type="molecule type" value="Genomic_DNA"/>
</dbReference>
<dbReference type="SMR" id="A0A8J6BZ24"/>
<accession>A0A8J6BZ24</accession>
<feature type="signal peptide" evidence="1">
    <location>
        <begin position="1"/>
        <end position="23"/>
    </location>
</feature>
<feature type="chain" id="PRO_5035225017" evidence="1">
    <location>
        <begin position="24"/>
        <end position="451"/>
    </location>
</feature>
<dbReference type="GO" id="GO:0008374">
    <property type="term" value="F:O-acyltransferase activity"/>
    <property type="evidence" value="ECO:0007669"/>
    <property type="project" value="InterPro"/>
</dbReference>
<sequence length="451" mass="50229">MRIVLAVFFLSLVIAAFATDAFASDFSSEPASNKFSDAEAEAIVSSVNSENGMNPVIIVPGLFGSQLEWRLKKAEHSPHFICKKDTHDSWDSFWIAVHDFLPLEIDCWLENMKLELQPNGVSTDRPGVTSRPRFWPSTKGVEYLDDVVGIEIIAQYAHNFLELLRKAGYEDGRDIFAHSFDFRHSPLNYYQPGGEFDDFYRLVEYSYKLNGAPAILVTHSMGSLHAVAALAQKDDAWKAKHIERLITAGAPYGGAPQMAGAMLNVKEFTLLPPWAKEKDFTPAAMTWCGVGWLAPDPELLSDPQQTLVTAHGKKYSYGEVEALMGDIKNGMMAQCYHQTRGLFTDKCPTKDCEPGVRTQVFYGKDIKTEKEYEITKGYGESFEHIEAKVVAYQPGDGTVPLDSSTTLPKRWMATGNNGKRIAMAEIPNCKHEDLLKGKVGAETIFKAMFTV</sequence>
<dbReference type="GO" id="GO:0006629">
    <property type="term" value="P:lipid metabolic process"/>
    <property type="evidence" value="ECO:0007669"/>
    <property type="project" value="InterPro"/>
</dbReference>
<comment type="caution">
    <text evidence="2">The sequence shown here is derived from an EMBL/GenBank/DDBJ whole genome shotgun (WGS) entry which is preliminary data.</text>
</comment>
<dbReference type="Proteomes" id="UP000717585">
    <property type="component" value="Unassembled WGS sequence"/>
</dbReference>
<dbReference type="InterPro" id="IPR029058">
    <property type="entry name" value="AB_hydrolase_fold"/>
</dbReference>
<dbReference type="AlphaFoldDB" id="A0A8J6BZ24"/>
<protein>
    <submittedName>
        <fullName evidence="2">Lecithin</fullName>
    </submittedName>
</protein>
<keyword evidence="1" id="KW-0732">Signal</keyword>
<proteinExistence type="predicted"/>
<dbReference type="Pfam" id="PF02450">
    <property type="entry name" value="LCAT"/>
    <property type="match status" value="1"/>
</dbReference>
<dbReference type="OrthoDB" id="190846at2759"/>
<gene>
    <name evidence="2" type="ORF">J8273_0340</name>
</gene>
<dbReference type="SUPFAM" id="SSF53474">
    <property type="entry name" value="alpha/beta-Hydrolases"/>
    <property type="match status" value="1"/>
</dbReference>
<organism evidence="2 3">
    <name type="scientific">Carpediemonas membranifera</name>
    <dbReference type="NCBI Taxonomy" id="201153"/>
    <lineage>
        <taxon>Eukaryota</taxon>
        <taxon>Metamonada</taxon>
        <taxon>Carpediemonas-like organisms</taxon>
        <taxon>Carpediemonas</taxon>
    </lineage>
</organism>
<evidence type="ECO:0000313" key="2">
    <source>
        <dbReference type="EMBL" id="KAG9395121.1"/>
    </source>
</evidence>
<reference evidence="2" key="1">
    <citation type="submission" date="2021-05" db="EMBL/GenBank/DDBJ databases">
        <title>A free-living protist that lacks canonical eukaryotic 1 DNA replication and segregation systems.</title>
        <authorList>
            <person name="Salas-Leiva D.E."/>
            <person name="Tromer E.C."/>
            <person name="Curtis B.A."/>
            <person name="Jerlstrom-Hultqvist J."/>
            <person name="Kolisko M."/>
            <person name="Yi Z."/>
            <person name="Salas-Leiva J.S."/>
            <person name="Gallot-Lavallee L."/>
            <person name="Kops G.J.P.L."/>
            <person name="Archibald J.M."/>
            <person name="Simpson A.G.B."/>
            <person name="Roger A.J."/>
        </authorList>
    </citation>
    <scope>NUCLEOTIDE SEQUENCE</scope>
    <source>
        <strain evidence="2">BICM</strain>
    </source>
</reference>
<keyword evidence="3" id="KW-1185">Reference proteome</keyword>
<evidence type="ECO:0000313" key="3">
    <source>
        <dbReference type="Proteomes" id="UP000717585"/>
    </source>
</evidence>
<name>A0A8J6BZ24_9EUKA</name>
<dbReference type="PANTHER" id="PTHR11440">
    <property type="entry name" value="LECITHIN-CHOLESTEROL ACYLTRANSFERASE-RELATED"/>
    <property type="match status" value="1"/>
</dbReference>
<dbReference type="Gene3D" id="3.40.50.1820">
    <property type="entry name" value="alpha/beta hydrolase"/>
    <property type="match status" value="1"/>
</dbReference>
<dbReference type="InterPro" id="IPR003386">
    <property type="entry name" value="LACT/PDAT_acylTrfase"/>
</dbReference>
<evidence type="ECO:0000256" key="1">
    <source>
        <dbReference type="SAM" id="SignalP"/>
    </source>
</evidence>